<name>A0ABW2LB45_9BACT</name>
<gene>
    <name evidence="1" type="ORF">ACFQY0_21000</name>
</gene>
<dbReference type="Proteomes" id="UP001596472">
    <property type="component" value="Unassembled WGS sequence"/>
</dbReference>
<organism evidence="1 2">
    <name type="scientific">Haloferula chungangensis</name>
    <dbReference type="NCBI Taxonomy" id="1048331"/>
    <lineage>
        <taxon>Bacteria</taxon>
        <taxon>Pseudomonadati</taxon>
        <taxon>Verrucomicrobiota</taxon>
        <taxon>Verrucomicrobiia</taxon>
        <taxon>Verrucomicrobiales</taxon>
        <taxon>Verrucomicrobiaceae</taxon>
        <taxon>Haloferula</taxon>
    </lineage>
</organism>
<evidence type="ECO:0000313" key="2">
    <source>
        <dbReference type="Proteomes" id="UP001596472"/>
    </source>
</evidence>
<keyword evidence="2" id="KW-1185">Reference proteome</keyword>
<dbReference type="InterPro" id="IPR025459">
    <property type="entry name" value="DUF4279"/>
</dbReference>
<protein>
    <submittedName>
        <fullName evidence="1">DUF4279 domain-containing protein</fullName>
    </submittedName>
</protein>
<proteinExistence type="predicted"/>
<accession>A0ABW2LB45</accession>
<evidence type="ECO:0000313" key="1">
    <source>
        <dbReference type="EMBL" id="MFC7339676.1"/>
    </source>
</evidence>
<comment type="caution">
    <text evidence="1">The sequence shown here is derived from an EMBL/GenBank/DDBJ whole genome shotgun (WGS) entry which is preliminary data.</text>
</comment>
<dbReference type="Pfam" id="PF14106">
    <property type="entry name" value="DUF4279"/>
    <property type="match status" value="1"/>
</dbReference>
<dbReference type="EMBL" id="JBHTBS010000035">
    <property type="protein sequence ID" value="MFC7339676.1"/>
    <property type="molecule type" value="Genomic_DNA"/>
</dbReference>
<sequence>MGERRETYAYLWIEGFTCDPSEISLQMRLEPYETRNAGDLIQRRFDRTGQKHYWPKSCWKFRSRLPITETFQSSHIANILEAVEPHSEVLRTLQKSCEVGINCVGYYWNSNPGFHLSADLIGRCARLGISIDFDLYNYPEEDEEAEQAGHGDGG</sequence>
<dbReference type="RefSeq" id="WP_379716945.1">
    <property type="nucleotide sequence ID" value="NZ_JBHTBS010000035.1"/>
</dbReference>
<reference evidence="2" key="1">
    <citation type="journal article" date="2019" name="Int. J. Syst. Evol. Microbiol.">
        <title>The Global Catalogue of Microorganisms (GCM) 10K type strain sequencing project: providing services to taxonomists for standard genome sequencing and annotation.</title>
        <authorList>
            <consortium name="The Broad Institute Genomics Platform"/>
            <consortium name="The Broad Institute Genome Sequencing Center for Infectious Disease"/>
            <person name="Wu L."/>
            <person name="Ma J."/>
        </authorList>
    </citation>
    <scope>NUCLEOTIDE SEQUENCE [LARGE SCALE GENOMIC DNA]</scope>
    <source>
        <strain evidence="2">CGMCC 4.1467</strain>
    </source>
</reference>